<comment type="caution">
    <text evidence="2">The sequence shown here is derived from an EMBL/GenBank/DDBJ whole genome shotgun (WGS) entry which is preliminary data.</text>
</comment>
<keyword evidence="1" id="KW-0732">Signal</keyword>
<organism evidence="2 3">
    <name type="scientific">Candidatus Staskawiczbacteria bacterium RIFCSPHIGHO2_01_FULL_41_41</name>
    <dbReference type="NCBI Taxonomy" id="1802203"/>
    <lineage>
        <taxon>Bacteria</taxon>
        <taxon>Candidatus Staskawicziibacteriota</taxon>
    </lineage>
</organism>
<feature type="chain" id="PRO_5009583188" description="3D domain-containing protein" evidence="1">
    <location>
        <begin position="21"/>
        <end position="155"/>
    </location>
</feature>
<dbReference type="EMBL" id="MHOP01000005">
    <property type="protein sequence ID" value="OGZ66466.1"/>
    <property type="molecule type" value="Genomic_DNA"/>
</dbReference>
<evidence type="ECO:0000313" key="2">
    <source>
        <dbReference type="EMBL" id="OGZ66466.1"/>
    </source>
</evidence>
<feature type="signal peptide" evidence="1">
    <location>
        <begin position="1"/>
        <end position="20"/>
    </location>
</feature>
<evidence type="ECO:0000313" key="3">
    <source>
        <dbReference type="Proteomes" id="UP000178774"/>
    </source>
</evidence>
<evidence type="ECO:0008006" key="4">
    <source>
        <dbReference type="Google" id="ProtNLM"/>
    </source>
</evidence>
<proteinExistence type="predicted"/>
<protein>
    <recommendedName>
        <fullName evidence="4">3D domain-containing protein</fullName>
    </recommendedName>
</protein>
<gene>
    <name evidence="2" type="ORF">A2822_01845</name>
</gene>
<sequence>MGFIVGIALYAIVAPNTTHAEPNNTASDTKVTLVYNGHLTICKLDKSHYEVVKTIKGVVFTGYSDTKDQTDDREWETASGKHVADGFIATNDYPFGTIVMIPELFGDKKFVVEDRMNKKYTGKNRVDIFFPNKEEGRQKAIEFGARRATMLIVQS</sequence>
<dbReference type="CDD" id="cd22784">
    <property type="entry name" value="DPBB_MltA_YuiC-like"/>
    <property type="match status" value="1"/>
</dbReference>
<dbReference type="AlphaFoldDB" id="A0A1G2HV89"/>
<reference evidence="2 3" key="1">
    <citation type="journal article" date="2016" name="Nat. Commun.">
        <title>Thousands of microbial genomes shed light on interconnected biogeochemical processes in an aquifer system.</title>
        <authorList>
            <person name="Anantharaman K."/>
            <person name="Brown C.T."/>
            <person name="Hug L.A."/>
            <person name="Sharon I."/>
            <person name="Castelle C.J."/>
            <person name="Probst A.J."/>
            <person name="Thomas B.C."/>
            <person name="Singh A."/>
            <person name="Wilkins M.J."/>
            <person name="Karaoz U."/>
            <person name="Brodie E.L."/>
            <person name="Williams K.H."/>
            <person name="Hubbard S.S."/>
            <person name="Banfield J.F."/>
        </authorList>
    </citation>
    <scope>NUCLEOTIDE SEQUENCE [LARGE SCALE GENOMIC DNA]</scope>
</reference>
<dbReference type="Proteomes" id="UP000178774">
    <property type="component" value="Unassembled WGS sequence"/>
</dbReference>
<accession>A0A1G2HV89</accession>
<name>A0A1G2HV89_9BACT</name>
<evidence type="ECO:0000256" key="1">
    <source>
        <dbReference type="SAM" id="SignalP"/>
    </source>
</evidence>